<evidence type="ECO:0000313" key="8">
    <source>
        <dbReference type="Proteomes" id="UP000186917"/>
    </source>
</evidence>
<accession>A0A1N7RFS8</accession>
<comment type="cofactor">
    <cofactor evidence="1">
        <name>pyridoxal 5'-phosphate</name>
        <dbReference type="ChEBI" id="CHEBI:597326"/>
    </cofactor>
</comment>
<dbReference type="SUPFAM" id="SSF53686">
    <property type="entry name" value="Tryptophan synthase beta subunit-like PLP-dependent enzymes"/>
    <property type="match status" value="1"/>
</dbReference>
<gene>
    <name evidence="7" type="ORF">SAMN05421788_11463</name>
</gene>
<comment type="similarity">
    <text evidence="2">Belongs to the ACC deaminase/D-cysteine desulfhydrase family.</text>
</comment>
<feature type="modified residue" description="N6-(pyridoxal phosphate)lysine" evidence="5">
    <location>
        <position position="52"/>
    </location>
</feature>
<dbReference type="STRING" id="477680.SAMN05421788_11463"/>
<evidence type="ECO:0000256" key="5">
    <source>
        <dbReference type="PIRSR" id="PIRSR006278-2"/>
    </source>
</evidence>
<dbReference type="InterPro" id="IPR001926">
    <property type="entry name" value="TrpB-like_PALP"/>
</dbReference>
<feature type="active site" description="Nucleophile" evidence="4">
    <location>
        <position position="79"/>
    </location>
</feature>
<evidence type="ECO:0000259" key="6">
    <source>
        <dbReference type="Pfam" id="PF00291"/>
    </source>
</evidence>
<dbReference type="Gene3D" id="3.40.50.1100">
    <property type="match status" value="2"/>
</dbReference>
<feature type="domain" description="Tryptophan synthase beta chain-like PALP" evidence="6">
    <location>
        <begin position="44"/>
        <end position="292"/>
    </location>
</feature>
<dbReference type="PANTHER" id="PTHR43780:SF2">
    <property type="entry name" value="1-AMINOCYCLOPROPANE-1-CARBOXYLATE DEAMINASE-RELATED"/>
    <property type="match status" value="1"/>
</dbReference>
<keyword evidence="3 5" id="KW-0663">Pyridoxal phosphate</keyword>
<protein>
    <submittedName>
        <fullName evidence="7">1-aminocyclopropane-1-carboxylate deaminase/D-cysteine desulfhydrase</fullName>
    </submittedName>
</protein>
<keyword evidence="8" id="KW-1185">Reference proteome</keyword>
<dbReference type="Proteomes" id="UP000186917">
    <property type="component" value="Unassembled WGS sequence"/>
</dbReference>
<name>A0A1N7RFS8_9BACT</name>
<evidence type="ECO:0000256" key="3">
    <source>
        <dbReference type="ARBA" id="ARBA00022898"/>
    </source>
</evidence>
<dbReference type="AlphaFoldDB" id="A0A1N7RFS8"/>
<evidence type="ECO:0000256" key="2">
    <source>
        <dbReference type="ARBA" id="ARBA00008639"/>
    </source>
</evidence>
<proteinExistence type="inferred from homology"/>
<organism evidence="7 8">
    <name type="scientific">Filimonas lacunae</name>
    <dbReference type="NCBI Taxonomy" id="477680"/>
    <lineage>
        <taxon>Bacteria</taxon>
        <taxon>Pseudomonadati</taxon>
        <taxon>Bacteroidota</taxon>
        <taxon>Chitinophagia</taxon>
        <taxon>Chitinophagales</taxon>
        <taxon>Chitinophagaceae</taxon>
        <taxon>Filimonas</taxon>
    </lineage>
</organism>
<dbReference type="GO" id="GO:0019148">
    <property type="term" value="F:D-cysteine desulfhydrase activity"/>
    <property type="evidence" value="ECO:0007669"/>
    <property type="project" value="TreeGrafter"/>
</dbReference>
<dbReference type="PANTHER" id="PTHR43780">
    <property type="entry name" value="1-AMINOCYCLOPROPANE-1-CARBOXYLATE DEAMINASE-RELATED"/>
    <property type="match status" value="1"/>
</dbReference>
<dbReference type="EMBL" id="FTOR01000014">
    <property type="protein sequence ID" value="SIT34000.1"/>
    <property type="molecule type" value="Genomic_DNA"/>
</dbReference>
<dbReference type="PIRSF" id="PIRSF006278">
    <property type="entry name" value="ACCD_DCysDesulf"/>
    <property type="match status" value="1"/>
</dbReference>
<evidence type="ECO:0000313" key="7">
    <source>
        <dbReference type="EMBL" id="SIT34000.1"/>
    </source>
</evidence>
<sequence length="308" mass="34106">MSNIKFNSITADYLDFNQVITQPVNTVGFAHHNCMVDVLRVDLIHPIISGNKWFKLQYYLHEATQYNARIIATFGGAWSNHIVAAAFACHLLQIPCKGFIRGEKPAVLSHTLLAAQSYGMELCYISREAYKNKEAIQQQHPAYYWINEGGYGVEGAHGAESILHLASHIEKYTHIVAATGTGTMLAGIIRAAHAGQQVIGISAMKGNMELEQQVKKLLTGQEAAEFTIQHAYHFGGYGKHPALLIDYIKQCWQQYQLPLDIVYTGKAFYAMEQMIQSHTIPQGSNVLFIHSGGLQGNLSLPTGTLPFS</sequence>
<evidence type="ECO:0000256" key="1">
    <source>
        <dbReference type="ARBA" id="ARBA00001933"/>
    </source>
</evidence>
<dbReference type="InterPro" id="IPR036052">
    <property type="entry name" value="TrpB-like_PALP_sf"/>
</dbReference>
<reference evidence="8" key="1">
    <citation type="submission" date="2017-01" db="EMBL/GenBank/DDBJ databases">
        <authorList>
            <person name="Varghese N."/>
            <person name="Submissions S."/>
        </authorList>
    </citation>
    <scope>NUCLEOTIDE SEQUENCE [LARGE SCALE GENOMIC DNA]</scope>
    <source>
        <strain evidence="8">DSM 21054</strain>
    </source>
</reference>
<dbReference type="Pfam" id="PF00291">
    <property type="entry name" value="PALP"/>
    <property type="match status" value="1"/>
</dbReference>
<evidence type="ECO:0000256" key="4">
    <source>
        <dbReference type="PIRSR" id="PIRSR006278-1"/>
    </source>
</evidence>
<dbReference type="InterPro" id="IPR027278">
    <property type="entry name" value="ACCD_DCysDesulf"/>
</dbReference>